<proteinExistence type="predicted"/>
<dbReference type="RefSeq" id="WP_093214429.1">
    <property type="nucleotide sequence ID" value="NZ_FNFL01000003.1"/>
</dbReference>
<dbReference type="Proteomes" id="UP000198694">
    <property type="component" value="Unassembled WGS sequence"/>
</dbReference>
<dbReference type="EMBL" id="FNFL01000003">
    <property type="protein sequence ID" value="SDK22162.1"/>
    <property type="molecule type" value="Genomic_DNA"/>
</dbReference>
<protein>
    <submittedName>
        <fullName evidence="1">Uncharacterized protein</fullName>
    </submittedName>
</protein>
<accession>A0A1G9A469</accession>
<dbReference type="AlphaFoldDB" id="A0A1G9A469"/>
<evidence type="ECO:0000313" key="1">
    <source>
        <dbReference type="EMBL" id="SDK22162.1"/>
    </source>
</evidence>
<gene>
    <name evidence="1" type="ORF">SAMN05216243_2405</name>
</gene>
<name>A0A1G9A469_9BACI</name>
<keyword evidence="2" id="KW-1185">Reference proteome</keyword>
<evidence type="ECO:0000313" key="2">
    <source>
        <dbReference type="Proteomes" id="UP000198694"/>
    </source>
</evidence>
<organism evidence="1 2">
    <name type="scientific">Sediminibacillus albus</name>
    <dbReference type="NCBI Taxonomy" id="407036"/>
    <lineage>
        <taxon>Bacteria</taxon>
        <taxon>Bacillati</taxon>
        <taxon>Bacillota</taxon>
        <taxon>Bacilli</taxon>
        <taxon>Bacillales</taxon>
        <taxon>Bacillaceae</taxon>
        <taxon>Sediminibacillus</taxon>
    </lineage>
</organism>
<sequence>MDNNFCLFREIGVQNTIIEQYLEVKLTVEQSALLEDICHRVKAEEDELYFEIRDIFQTEFELDKQSKIVLLQYINTKTSLLSLLINSPQKNDYYDFDVFSHAILAITKQRKIQISKDDVYKLCEMIADIPFNNIETYKSLAHLIKSKTNLSNEITEEYKLDPNKSNIYLTIYLLESSDKIKNFITEINSENYINILFIVRACLLIIENEREFTVNIITSKLSLAVVPKLDKLELVNQYILLLFNLLLEDEEAIVISEIKRIVNKFENWDPAGLLRMIYPIKKEVSANLAESLFLVVNKMRDDEQKRNDYVLDDLFSQLGPIEFEKYYLTILSLRGDGLGKSIMERLQKDIEVYLNGLVESSLVFNRETKIAIKVLKVLLKGKTVDVKSINEKYYLYLLRCFHCYEMGEAPFICDIAIEFYLNSSNEKTKYKILEYIVSSISENYFMTMKEMVSSINDPELDSLNDYLIKKDDLIERGMSNPDFKPSTKNMESYFEKKIDLDRKIHEKAREGSALLSFVQNQTILYGNKVKNIYKDPDGKVHTQENTMAKMEHSIALPVRFIHDPLFYKIEINNLKEGFLDD</sequence>
<dbReference type="OrthoDB" id="2034596at2"/>
<reference evidence="1 2" key="1">
    <citation type="submission" date="2016-10" db="EMBL/GenBank/DDBJ databases">
        <authorList>
            <person name="de Groot N.N."/>
        </authorList>
    </citation>
    <scope>NUCLEOTIDE SEQUENCE [LARGE SCALE GENOMIC DNA]</scope>
    <source>
        <strain evidence="1 2">CGMCC 1.6502</strain>
    </source>
</reference>